<gene>
    <name evidence="3" type="ORF">A7J57_16550</name>
</gene>
<dbReference type="Proteomes" id="UP000077098">
    <property type="component" value="Unassembled WGS sequence"/>
</dbReference>
<dbReference type="GO" id="GO:0009103">
    <property type="term" value="P:lipopolysaccharide biosynthetic process"/>
    <property type="evidence" value="ECO:0007669"/>
    <property type="project" value="TreeGrafter"/>
</dbReference>
<dbReference type="SUPFAM" id="SSF53756">
    <property type="entry name" value="UDP-Glycosyltransferase/glycogen phosphorylase"/>
    <property type="match status" value="1"/>
</dbReference>
<feature type="domain" description="Glycosyl transferase family 1" evidence="2">
    <location>
        <begin position="477"/>
        <end position="529"/>
    </location>
</feature>
<dbReference type="Pfam" id="PF00534">
    <property type="entry name" value="Glycos_transf_1"/>
    <property type="match status" value="1"/>
</dbReference>
<evidence type="ECO:0000313" key="3">
    <source>
        <dbReference type="EMBL" id="OAE49778.1"/>
    </source>
</evidence>
<protein>
    <recommendedName>
        <fullName evidence="2">Glycosyl transferase family 1 domain-containing protein</fullName>
    </recommendedName>
</protein>
<sequence>MAINLSGEPVCDVFLDFTEMAVDDILPHVQRIVVAEGLAAQGQLVTVACPMAAVVELQAEFPHFSIQGHPSKALGAALKGASLRRRPLALVQGGWSWRNHTLRSLVEELNHDPMIASVQPRFVSVGGDLLLPFLAEASIQMPVAAASYLPEHYITGEYLSPLIVLAPNAVAGAPLPKSESMLQAYAELLSGLRRRGYRNLLCNRITAPWDGLGAPCGRVLPTLAHEDAALLRSINVEQPELKLERILSQAFTVKGQPKILIDARGLPPFVNGTAVCVLGFLSGLHAIAQGWLHITVVAGGAEAVAHRLEERYPAFEIHHDTPKGHFVAMTLLNQPWAMSTIRDMHERSAIISANILDTILWDIMFVSNPGVRKAWSILGQCADILFFNTAYSRDRYSFRFRPKAQMPRVVTHHSMVAEEIVHDPGETRIVAERYILIMGNNYDHKEVANTLRLLSDAFPYLNFVSIGAEDPKLANVHAYASGDLSNETIANLYAHAEAVVFPSHYEGFGLPVAEALAYGKYVLVRDMPLWDEIRSISARPDAILTFQHDSDVVRLLGPILNGSVTNTVGLSSDSSNVQPNWADCARTMLNALEAAMASFDGHQWLIRDDILSER</sequence>
<dbReference type="RefSeq" id="WP_063947013.1">
    <property type="nucleotide sequence ID" value="NZ_LXPS01000001.1"/>
</dbReference>
<dbReference type="GO" id="GO:0016757">
    <property type="term" value="F:glycosyltransferase activity"/>
    <property type="evidence" value="ECO:0007669"/>
    <property type="project" value="InterPro"/>
</dbReference>
<dbReference type="InterPro" id="IPR001296">
    <property type="entry name" value="Glyco_trans_1"/>
</dbReference>
<reference evidence="3 4" key="1">
    <citation type="submission" date="2016-05" db="EMBL/GenBank/DDBJ databases">
        <authorList>
            <person name="Lavstsen T."/>
            <person name="Jespersen J.S."/>
        </authorList>
    </citation>
    <scope>NUCLEOTIDE SEQUENCE [LARGE SCALE GENOMIC DNA]</scope>
    <source>
        <strain evidence="3 4">KCJ1736</strain>
    </source>
</reference>
<dbReference type="PANTHER" id="PTHR46401">
    <property type="entry name" value="GLYCOSYLTRANSFERASE WBBK-RELATED"/>
    <property type="match status" value="1"/>
</dbReference>
<name>A0A176XIN0_AGRTU</name>
<comment type="caution">
    <text evidence="3">The sequence shown here is derived from an EMBL/GenBank/DDBJ whole genome shotgun (WGS) entry which is preliminary data.</text>
</comment>
<evidence type="ECO:0000256" key="1">
    <source>
        <dbReference type="ARBA" id="ARBA00022679"/>
    </source>
</evidence>
<organism evidence="3 4">
    <name type="scientific">Agrobacterium tumefaciens</name>
    <dbReference type="NCBI Taxonomy" id="358"/>
    <lineage>
        <taxon>Bacteria</taxon>
        <taxon>Pseudomonadati</taxon>
        <taxon>Pseudomonadota</taxon>
        <taxon>Alphaproteobacteria</taxon>
        <taxon>Hyphomicrobiales</taxon>
        <taxon>Rhizobiaceae</taxon>
        <taxon>Rhizobium/Agrobacterium group</taxon>
        <taxon>Agrobacterium</taxon>
        <taxon>Agrobacterium tumefaciens complex</taxon>
    </lineage>
</organism>
<proteinExistence type="predicted"/>
<accession>A0A176XIN0</accession>
<evidence type="ECO:0000313" key="4">
    <source>
        <dbReference type="Proteomes" id="UP000077098"/>
    </source>
</evidence>
<dbReference type="Gene3D" id="3.40.50.2000">
    <property type="entry name" value="Glycogen Phosphorylase B"/>
    <property type="match status" value="1"/>
</dbReference>
<dbReference type="AlphaFoldDB" id="A0A176XIN0"/>
<dbReference type="EMBL" id="LXPS01000001">
    <property type="protein sequence ID" value="OAE49778.1"/>
    <property type="molecule type" value="Genomic_DNA"/>
</dbReference>
<keyword evidence="1" id="KW-0808">Transferase</keyword>
<dbReference type="PANTHER" id="PTHR46401:SF2">
    <property type="entry name" value="GLYCOSYLTRANSFERASE WBBK-RELATED"/>
    <property type="match status" value="1"/>
</dbReference>
<evidence type="ECO:0000259" key="2">
    <source>
        <dbReference type="Pfam" id="PF00534"/>
    </source>
</evidence>